<dbReference type="AlphaFoldDB" id="A0A9W6USG0"/>
<dbReference type="Proteomes" id="UP001165143">
    <property type="component" value="Unassembled WGS sequence"/>
</dbReference>
<reference evidence="2" key="1">
    <citation type="submission" date="2023-02" db="EMBL/GenBank/DDBJ databases">
        <title>Kitasatospora phosalacinea NBRC 14362.</title>
        <authorList>
            <person name="Ichikawa N."/>
            <person name="Sato H."/>
            <person name="Tonouchi N."/>
        </authorList>
    </citation>
    <scope>NUCLEOTIDE SEQUENCE</scope>
    <source>
        <strain evidence="2">NBRC 14362</strain>
    </source>
</reference>
<dbReference type="OrthoDB" id="4706173at2"/>
<evidence type="ECO:0000313" key="2">
    <source>
        <dbReference type="EMBL" id="GLW59414.1"/>
    </source>
</evidence>
<dbReference type="GO" id="GO:0003824">
    <property type="term" value="F:catalytic activity"/>
    <property type="evidence" value="ECO:0007669"/>
    <property type="project" value="UniProtKB-ARBA"/>
</dbReference>
<organism evidence="2 3">
    <name type="scientific">Kitasatospora phosalacinea</name>
    <dbReference type="NCBI Taxonomy" id="2065"/>
    <lineage>
        <taxon>Bacteria</taxon>
        <taxon>Bacillati</taxon>
        <taxon>Actinomycetota</taxon>
        <taxon>Actinomycetes</taxon>
        <taxon>Kitasatosporales</taxon>
        <taxon>Streptomycetaceae</taxon>
        <taxon>Kitasatospora</taxon>
    </lineage>
</organism>
<dbReference type="RefSeq" id="WP_033256710.1">
    <property type="nucleotide sequence ID" value="NZ_BSRX01000081.1"/>
</dbReference>
<evidence type="ECO:0000259" key="1">
    <source>
        <dbReference type="Pfam" id="PF12697"/>
    </source>
</evidence>
<gene>
    <name evidence="2" type="ORF">Kpho01_74240</name>
</gene>
<dbReference type="Pfam" id="PF12697">
    <property type="entry name" value="Abhydrolase_6"/>
    <property type="match status" value="1"/>
</dbReference>
<feature type="domain" description="AB hydrolase-1" evidence="1">
    <location>
        <begin position="32"/>
        <end position="230"/>
    </location>
</feature>
<dbReference type="InterPro" id="IPR029058">
    <property type="entry name" value="AB_hydrolase_fold"/>
</dbReference>
<proteinExistence type="predicted"/>
<comment type="caution">
    <text evidence="2">The sequence shown here is derived from an EMBL/GenBank/DDBJ whole genome shotgun (WGS) entry which is preliminary data.</text>
</comment>
<dbReference type="SUPFAM" id="SSF53474">
    <property type="entry name" value="alpha/beta-Hydrolases"/>
    <property type="match status" value="1"/>
</dbReference>
<evidence type="ECO:0000313" key="3">
    <source>
        <dbReference type="Proteomes" id="UP001165143"/>
    </source>
</evidence>
<accession>A0A9W6USG0</accession>
<name>A0A9W6USG0_9ACTN</name>
<protein>
    <recommendedName>
        <fullName evidence="1">AB hydrolase-1 domain-containing protein</fullName>
    </recommendedName>
</protein>
<dbReference type="Gene3D" id="3.40.50.1820">
    <property type="entry name" value="alpha/beta hydrolase"/>
    <property type="match status" value="1"/>
</dbReference>
<sequence>MDFVESTVEADGERLACTVVEPSAPARPLTALLMHGAGSGDRHRCLPLARELASAGCRSVVFDFAGHGASSGTLGELSLARRARQARAVLERHAPVGPLLLVGFSMSGQTVADLVRMPELGVRTRVIGLCAPAAYAHEARELPFAAPEFTNTLRTEGSWRSSTAFETFAAFGGRAVLVLPETDGVIPAGVTHALDAALGSQRLASGAPASYARLVLPGADHLLGRWLGERPEECARVAAALLAGTG</sequence>
<dbReference type="InterPro" id="IPR000073">
    <property type="entry name" value="AB_hydrolase_1"/>
</dbReference>
<dbReference type="EMBL" id="BSRX01000081">
    <property type="protein sequence ID" value="GLW59414.1"/>
    <property type="molecule type" value="Genomic_DNA"/>
</dbReference>